<reference evidence="3 5" key="2">
    <citation type="submission" date="2023-11" db="EMBL/GenBank/DDBJ databases">
        <title>MicrobeMod: A computational toolkit for identifying prokaryotic methylation and restriction-modification with nanopore sequencing.</title>
        <authorList>
            <person name="Crits-Christoph A."/>
            <person name="Kang S.C."/>
            <person name="Lee H."/>
            <person name="Ostrov N."/>
        </authorList>
    </citation>
    <scope>NUCLEOTIDE SEQUENCE [LARGE SCALE GENOMIC DNA]</scope>
    <source>
        <strain evidence="3 5">ATCC 23090</strain>
    </source>
</reference>
<dbReference type="Gene3D" id="1.10.1740.10">
    <property type="match status" value="1"/>
</dbReference>
<proteinExistence type="predicted"/>
<accession>A0A1K1SN54</accession>
<dbReference type="STRING" id="1004.SAMN05661012_05706"/>
<evidence type="ECO:0000313" key="2">
    <source>
        <dbReference type="EMBL" id="SFW85317.1"/>
    </source>
</evidence>
<dbReference type="Proteomes" id="UP000183788">
    <property type="component" value="Unassembled WGS sequence"/>
</dbReference>
<dbReference type="GO" id="GO:0006352">
    <property type="term" value="P:DNA-templated transcription initiation"/>
    <property type="evidence" value="ECO:0007669"/>
    <property type="project" value="InterPro"/>
</dbReference>
<keyword evidence="5" id="KW-1185">Reference proteome</keyword>
<evidence type="ECO:0000259" key="1">
    <source>
        <dbReference type="Pfam" id="PF04542"/>
    </source>
</evidence>
<protein>
    <submittedName>
        <fullName evidence="3">Sigma factor</fullName>
    </submittedName>
    <submittedName>
        <fullName evidence="2">Sigma-70 region 2</fullName>
    </submittedName>
</protein>
<evidence type="ECO:0000313" key="5">
    <source>
        <dbReference type="Proteomes" id="UP001326715"/>
    </source>
</evidence>
<dbReference type="Pfam" id="PF04542">
    <property type="entry name" value="Sigma70_r2"/>
    <property type="match status" value="1"/>
</dbReference>
<dbReference type="RefSeq" id="WP_177318714.1">
    <property type="nucleotide sequence ID" value="NZ_CP139972.1"/>
</dbReference>
<dbReference type="Proteomes" id="UP001326715">
    <property type="component" value="Chromosome"/>
</dbReference>
<organism evidence="2 4">
    <name type="scientific">Chitinophaga sancti</name>
    <dbReference type="NCBI Taxonomy" id="1004"/>
    <lineage>
        <taxon>Bacteria</taxon>
        <taxon>Pseudomonadati</taxon>
        <taxon>Bacteroidota</taxon>
        <taxon>Chitinophagia</taxon>
        <taxon>Chitinophagales</taxon>
        <taxon>Chitinophagaceae</taxon>
        <taxon>Chitinophaga</taxon>
    </lineage>
</organism>
<dbReference type="EMBL" id="CP140154">
    <property type="protein sequence ID" value="WQG90482.1"/>
    <property type="molecule type" value="Genomic_DNA"/>
</dbReference>
<evidence type="ECO:0000313" key="3">
    <source>
        <dbReference type="EMBL" id="WQG90482.1"/>
    </source>
</evidence>
<name>A0A1K1SN54_9BACT</name>
<dbReference type="GO" id="GO:0003700">
    <property type="term" value="F:DNA-binding transcription factor activity"/>
    <property type="evidence" value="ECO:0007669"/>
    <property type="project" value="InterPro"/>
</dbReference>
<dbReference type="EMBL" id="FPIZ01000026">
    <property type="protein sequence ID" value="SFW85317.1"/>
    <property type="molecule type" value="Genomic_DNA"/>
</dbReference>
<dbReference type="AlphaFoldDB" id="A0A1K1SN54"/>
<gene>
    <name evidence="2" type="ORF">SAMN05661012_05706</name>
    <name evidence="3" type="ORF">SR876_03165</name>
</gene>
<dbReference type="SUPFAM" id="SSF88946">
    <property type="entry name" value="Sigma2 domain of RNA polymerase sigma factors"/>
    <property type="match status" value="1"/>
</dbReference>
<evidence type="ECO:0000313" key="4">
    <source>
        <dbReference type="Proteomes" id="UP000183788"/>
    </source>
</evidence>
<sequence length="84" mass="10187">MTDTEQEIIRKCIAGDRASQGRLYQFYARKMMWYAKNREEGEEILQDGFVRVFKYLHRYRNKGSLEGWIRKELPPDFYLVVSFL</sequence>
<reference evidence="2 4" key="1">
    <citation type="submission" date="2016-11" db="EMBL/GenBank/DDBJ databases">
        <authorList>
            <person name="Jaros S."/>
            <person name="Januszkiewicz K."/>
            <person name="Wedrychowicz H."/>
        </authorList>
    </citation>
    <scope>NUCLEOTIDE SEQUENCE [LARGE SCALE GENOMIC DNA]</scope>
    <source>
        <strain evidence="2 4">DSM 784</strain>
    </source>
</reference>
<dbReference type="InterPro" id="IPR013325">
    <property type="entry name" value="RNA_pol_sigma_r2"/>
</dbReference>
<dbReference type="InterPro" id="IPR007627">
    <property type="entry name" value="RNA_pol_sigma70_r2"/>
</dbReference>
<feature type="domain" description="RNA polymerase sigma-70 region 2" evidence="1">
    <location>
        <begin position="24"/>
        <end position="69"/>
    </location>
</feature>